<feature type="transmembrane region" description="Helical" evidence="6">
    <location>
        <begin position="98"/>
        <end position="121"/>
    </location>
</feature>
<dbReference type="InterPro" id="IPR003825">
    <property type="entry name" value="Colicin-V_CvpA"/>
</dbReference>
<evidence type="ECO:0000256" key="6">
    <source>
        <dbReference type="SAM" id="Phobius"/>
    </source>
</evidence>
<evidence type="ECO:0000256" key="5">
    <source>
        <dbReference type="SAM" id="MobiDB-lite"/>
    </source>
</evidence>
<dbReference type="GO" id="GO:0016020">
    <property type="term" value="C:membrane"/>
    <property type="evidence" value="ECO:0007669"/>
    <property type="project" value="UniProtKB-SubCell"/>
</dbReference>
<name>A0A6S6PFA7_ACEAC</name>
<dbReference type="InterPro" id="IPR052719">
    <property type="entry name" value="CvpA-like"/>
</dbReference>
<evidence type="ECO:0000256" key="1">
    <source>
        <dbReference type="ARBA" id="ARBA00004141"/>
    </source>
</evidence>
<dbReference type="AlphaFoldDB" id="A0A6S6PFA7"/>
<comment type="subcellular location">
    <subcellularLocation>
        <location evidence="1">Membrane</location>
        <topology evidence="1">Multi-pass membrane protein</topology>
    </subcellularLocation>
</comment>
<feature type="transmembrane region" description="Helical" evidence="6">
    <location>
        <begin position="36"/>
        <end position="54"/>
    </location>
</feature>
<gene>
    <name evidence="7" type="ORF">AAJCM20276_02700</name>
</gene>
<feature type="region of interest" description="Disordered" evidence="5">
    <location>
        <begin position="195"/>
        <end position="221"/>
    </location>
</feature>
<dbReference type="PANTHER" id="PTHR36926:SF1">
    <property type="entry name" value="COLICIN V PRODUCTION PROTEIN"/>
    <property type="match status" value="1"/>
</dbReference>
<sequence>MTASLSFVSEHIPAWDTVQTAVREALQTVINAPTSAPALLVELIVALSVVSGLRKGFTREVLGIIAWGVAGMAAMKYRHMFVTWVLPTMEPAELADGVGFGVIFFGGLAVGALVSSLFAHLIRVSPLAGLDKLLGGMFGVLRGGTVIVTLYMATHWATATNMIVAGERSDGAGENAITTALSYMAPFMSRFVPSDLAQEPGSGHDLGGPDDAPGEAYPENP</sequence>
<proteinExistence type="predicted"/>
<keyword evidence="3 6" id="KW-1133">Transmembrane helix</keyword>
<feature type="transmembrane region" description="Helical" evidence="6">
    <location>
        <begin position="61"/>
        <end position="78"/>
    </location>
</feature>
<dbReference type="GO" id="GO:0009403">
    <property type="term" value="P:toxin biosynthetic process"/>
    <property type="evidence" value="ECO:0007669"/>
    <property type="project" value="InterPro"/>
</dbReference>
<protein>
    <submittedName>
        <fullName evidence="7">Uncharacterized protein</fullName>
    </submittedName>
</protein>
<feature type="transmembrane region" description="Helical" evidence="6">
    <location>
        <begin position="133"/>
        <end position="153"/>
    </location>
</feature>
<organism evidence="7 8">
    <name type="scientific">Acetobacter aceti</name>
    <dbReference type="NCBI Taxonomy" id="435"/>
    <lineage>
        <taxon>Bacteria</taxon>
        <taxon>Pseudomonadati</taxon>
        <taxon>Pseudomonadota</taxon>
        <taxon>Alphaproteobacteria</taxon>
        <taxon>Acetobacterales</taxon>
        <taxon>Acetobacteraceae</taxon>
        <taxon>Acetobacter</taxon>
        <taxon>Acetobacter subgen. Acetobacter</taxon>
    </lineage>
</organism>
<dbReference type="EMBL" id="AP023326">
    <property type="protein sequence ID" value="BCI65646.1"/>
    <property type="molecule type" value="Genomic_DNA"/>
</dbReference>
<keyword evidence="2 6" id="KW-0812">Transmembrane</keyword>
<dbReference type="Pfam" id="PF02674">
    <property type="entry name" value="Colicin_V"/>
    <property type="match status" value="1"/>
</dbReference>
<evidence type="ECO:0000313" key="8">
    <source>
        <dbReference type="Proteomes" id="UP000515220"/>
    </source>
</evidence>
<evidence type="ECO:0000256" key="4">
    <source>
        <dbReference type="ARBA" id="ARBA00023136"/>
    </source>
</evidence>
<dbReference type="Proteomes" id="UP000515220">
    <property type="component" value="Chromosome"/>
</dbReference>
<evidence type="ECO:0000256" key="3">
    <source>
        <dbReference type="ARBA" id="ARBA00022989"/>
    </source>
</evidence>
<keyword evidence="4 6" id="KW-0472">Membrane</keyword>
<dbReference type="RefSeq" id="WP_010666170.1">
    <property type="nucleotide sequence ID" value="NZ_AP023326.1"/>
</dbReference>
<reference evidence="7 8" key="1">
    <citation type="submission" date="2020-07" db="EMBL/GenBank/DDBJ databases">
        <title>Complete Genome Sequence of an acetic acid bacterium, Acetobacter aceti JCM20276.</title>
        <authorList>
            <person name="Hirose Y."/>
            <person name="Mihara H."/>
        </authorList>
    </citation>
    <scope>NUCLEOTIDE SEQUENCE [LARGE SCALE GENOMIC DNA]</scope>
    <source>
        <strain evidence="7 8">JCM20276</strain>
    </source>
</reference>
<evidence type="ECO:0000256" key="2">
    <source>
        <dbReference type="ARBA" id="ARBA00022692"/>
    </source>
</evidence>
<accession>A0A6S6PFA7</accession>
<evidence type="ECO:0000313" key="7">
    <source>
        <dbReference type="EMBL" id="BCI65646.1"/>
    </source>
</evidence>
<dbReference type="PANTHER" id="PTHR36926">
    <property type="entry name" value="COLICIN V PRODUCTION PROTEIN"/>
    <property type="match status" value="1"/>
</dbReference>